<dbReference type="PANTHER" id="PTHR43540:SF6">
    <property type="entry name" value="ISOCHORISMATASE-LIKE DOMAIN-CONTAINING PROTEIN"/>
    <property type="match status" value="1"/>
</dbReference>
<keyword evidence="1 3" id="KW-0378">Hydrolase</keyword>
<evidence type="ECO:0000259" key="2">
    <source>
        <dbReference type="Pfam" id="PF00857"/>
    </source>
</evidence>
<dbReference type="InterPro" id="IPR050272">
    <property type="entry name" value="Isochorismatase-like_hydrls"/>
</dbReference>
<evidence type="ECO:0000256" key="1">
    <source>
        <dbReference type="ARBA" id="ARBA00022801"/>
    </source>
</evidence>
<dbReference type="CDD" id="cd00431">
    <property type="entry name" value="cysteine_hydrolases"/>
    <property type="match status" value="1"/>
</dbReference>
<proteinExistence type="predicted"/>
<dbReference type="EMBL" id="JBAFUR010000008">
    <property type="protein sequence ID" value="MFG1254977.1"/>
    <property type="molecule type" value="Genomic_DNA"/>
</dbReference>
<dbReference type="GO" id="GO:0016787">
    <property type="term" value="F:hydrolase activity"/>
    <property type="evidence" value="ECO:0007669"/>
    <property type="project" value="UniProtKB-KW"/>
</dbReference>
<comment type="caution">
    <text evidence="3">The sequence shown here is derived from an EMBL/GenBank/DDBJ whole genome shotgun (WGS) entry which is preliminary data.</text>
</comment>
<dbReference type="Pfam" id="PF00857">
    <property type="entry name" value="Isochorismatase"/>
    <property type="match status" value="1"/>
</dbReference>
<sequence>MGQGLNRAIGPRTVHLCVDMQHLFAPGGPWPTPWAPRILPVIVELAARAPGRTLFSRFIPPHAPEALPGSWRHLYGKWREVTQQELAPELLELVPELKRFTPPARLIDKTRYSAFSSPTLLPTLAHLGADTLVLSGAETDVCILATLFDAVDYGYRVVVARDAVCSSSDAGHDAVLGMLSQRLSMQVEVADAQDILSAWRTDAAA</sequence>
<accession>A0ABW6ZME2</accession>
<dbReference type="RefSeq" id="WP_394010026.1">
    <property type="nucleotide sequence ID" value="NZ_JBAFUR010000008.1"/>
</dbReference>
<dbReference type="InterPro" id="IPR036380">
    <property type="entry name" value="Isochorismatase-like_sf"/>
</dbReference>
<keyword evidence="4" id="KW-1185">Reference proteome</keyword>
<dbReference type="SUPFAM" id="SSF52499">
    <property type="entry name" value="Isochorismatase-like hydrolases"/>
    <property type="match status" value="1"/>
</dbReference>
<gene>
    <name evidence="3" type="ORF">V5F30_22405</name>
</gene>
<evidence type="ECO:0000313" key="4">
    <source>
        <dbReference type="Proteomes" id="UP001604043"/>
    </source>
</evidence>
<dbReference type="Gene3D" id="3.40.50.850">
    <property type="entry name" value="Isochorismatase-like"/>
    <property type="match status" value="1"/>
</dbReference>
<protein>
    <submittedName>
        <fullName evidence="3">Cysteine hydrolase</fullName>
    </submittedName>
</protein>
<dbReference type="Proteomes" id="UP001604043">
    <property type="component" value="Unassembled WGS sequence"/>
</dbReference>
<name>A0ABW6ZME2_9HYPH</name>
<reference evidence="3 4" key="1">
    <citation type="submission" date="2024-02" db="EMBL/GenBank/DDBJ databases">
        <title>Expansion and revision of Xanthobacter and proposal of Roseixanthobacter gen. nov.</title>
        <authorList>
            <person name="Soltysiak M.P.M."/>
            <person name="Jalihal A."/>
            <person name="Ory A."/>
            <person name="Chrisophersen C."/>
            <person name="Lee A.D."/>
            <person name="Boulton J."/>
            <person name="Springer M."/>
        </authorList>
    </citation>
    <scope>NUCLEOTIDE SEQUENCE [LARGE SCALE GENOMIC DNA]</scope>
    <source>
        <strain evidence="3 4">CB5</strain>
    </source>
</reference>
<feature type="domain" description="Isochorismatase-like" evidence="2">
    <location>
        <begin position="13"/>
        <end position="188"/>
    </location>
</feature>
<evidence type="ECO:0000313" key="3">
    <source>
        <dbReference type="EMBL" id="MFG1254977.1"/>
    </source>
</evidence>
<dbReference type="PANTHER" id="PTHR43540">
    <property type="entry name" value="PEROXYUREIDOACRYLATE/UREIDOACRYLATE AMIDOHYDROLASE-RELATED"/>
    <property type="match status" value="1"/>
</dbReference>
<dbReference type="InterPro" id="IPR000868">
    <property type="entry name" value="Isochorismatase-like_dom"/>
</dbReference>
<organism evidence="3 4">
    <name type="scientific">Xanthobacter aminoxidans</name>
    <dbReference type="NCBI Taxonomy" id="186280"/>
    <lineage>
        <taxon>Bacteria</taxon>
        <taxon>Pseudomonadati</taxon>
        <taxon>Pseudomonadota</taxon>
        <taxon>Alphaproteobacteria</taxon>
        <taxon>Hyphomicrobiales</taxon>
        <taxon>Xanthobacteraceae</taxon>
        <taxon>Xanthobacter</taxon>
    </lineage>
</organism>